<dbReference type="GO" id="GO:0046872">
    <property type="term" value="F:metal ion binding"/>
    <property type="evidence" value="ECO:0007669"/>
    <property type="project" value="InterPro"/>
</dbReference>
<feature type="domain" description="Fe-containing alcohol dehydrogenase-like C-terminal" evidence="5">
    <location>
        <begin position="192"/>
        <end position="376"/>
    </location>
</feature>
<evidence type="ECO:0000256" key="1">
    <source>
        <dbReference type="ARBA" id="ARBA00007358"/>
    </source>
</evidence>
<dbReference type="Pfam" id="PF25137">
    <property type="entry name" value="ADH_Fe_C"/>
    <property type="match status" value="1"/>
</dbReference>
<evidence type="ECO:0000256" key="3">
    <source>
        <dbReference type="ARBA" id="ARBA00023027"/>
    </source>
</evidence>
<keyword evidence="2" id="KW-0560">Oxidoreductase</keyword>
<dbReference type="InterPro" id="IPR039697">
    <property type="entry name" value="Alcohol_dehydrogenase_Fe"/>
</dbReference>
<dbReference type="GO" id="GO:0004022">
    <property type="term" value="F:alcohol dehydrogenase (NAD+) activity"/>
    <property type="evidence" value="ECO:0007669"/>
    <property type="project" value="UniProtKB-ARBA"/>
</dbReference>
<keyword evidence="3" id="KW-0520">NAD</keyword>
<dbReference type="SUPFAM" id="SSF56796">
    <property type="entry name" value="Dehydroquinate synthase-like"/>
    <property type="match status" value="1"/>
</dbReference>
<comment type="similarity">
    <text evidence="1">Belongs to the iron-containing alcohol dehydrogenase family.</text>
</comment>
<dbReference type="InterPro" id="IPR018211">
    <property type="entry name" value="ADH_Fe_CS"/>
</dbReference>
<dbReference type="RefSeq" id="WP_158740064.1">
    <property type="nucleotide sequence ID" value="NZ_WSLF01000004.1"/>
</dbReference>
<evidence type="ECO:0000256" key="2">
    <source>
        <dbReference type="ARBA" id="ARBA00023002"/>
    </source>
</evidence>
<dbReference type="Gene3D" id="3.40.50.1970">
    <property type="match status" value="1"/>
</dbReference>
<dbReference type="CDD" id="cd08182">
    <property type="entry name" value="HEPD"/>
    <property type="match status" value="1"/>
</dbReference>
<reference evidence="6 7" key="1">
    <citation type="submission" date="2019-12" db="EMBL/GenBank/DDBJ databases">
        <title>Defluviitalea raffinosedens, isolated from a biogas fermenter, genome sequencing and characterization.</title>
        <authorList>
            <person name="Rettenmaier R."/>
            <person name="Schneider M."/>
            <person name="Neuhaus K."/>
            <person name="Liebl W."/>
            <person name="Zverlov V."/>
        </authorList>
    </citation>
    <scope>NUCLEOTIDE SEQUENCE [LARGE SCALE GENOMIC DNA]</scope>
    <source>
        <strain evidence="6 7">249c-K6</strain>
    </source>
</reference>
<keyword evidence="7" id="KW-1185">Reference proteome</keyword>
<dbReference type="PANTHER" id="PTHR11496">
    <property type="entry name" value="ALCOHOL DEHYDROGENASE"/>
    <property type="match status" value="1"/>
</dbReference>
<dbReference type="InterPro" id="IPR001670">
    <property type="entry name" value="ADH_Fe/GldA"/>
</dbReference>
<comment type="caution">
    <text evidence="6">The sequence shown here is derived from an EMBL/GenBank/DDBJ whole genome shotgun (WGS) entry which is preliminary data.</text>
</comment>
<accession>A0A7C8LI97</accession>
<dbReference type="AlphaFoldDB" id="A0A7C8LI97"/>
<dbReference type="FunFam" id="3.40.50.1970:FF:000003">
    <property type="entry name" value="Alcohol dehydrogenase, iron-containing"/>
    <property type="match status" value="1"/>
</dbReference>
<organism evidence="6 7">
    <name type="scientific">Defluviitalea raffinosedens</name>
    <dbReference type="NCBI Taxonomy" id="1450156"/>
    <lineage>
        <taxon>Bacteria</taxon>
        <taxon>Bacillati</taxon>
        <taxon>Bacillota</taxon>
        <taxon>Clostridia</taxon>
        <taxon>Lachnospirales</taxon>
        <taxon>Defluviitaleaceae</taxon>
        <taxon>Defluviitalea</taxon>
    </lineage>
</organism>
<evidence type="ECO:0000313" key="7">
    <source>
        <dbReference type="Proteomes" id="UP000483018"/>
    </source>
</evidence>
<dbReference type="InterPro" id="IPR035873">
    <property type="entry name" value="PhpC"/>
</dbReference>
<evidence type="ECO:0000259" key="5">
    <source>
        <dbReference type="Pfam" id="PF25137"/>
    </source>
</evidence>
<dbReference type="Proteomes" id="UP000483018">
    <property type="component" value="Unassembled WGS sequence"/>
</dbReference>
<dbReference type="OrthoDB" id="9804734at2"/>
<gene>
    <name evidence="6" type="ORF">GND95_06605</name>
</gene>
<dbReference type="PANTHER" id="PTHR11496:SF102">
    <property type="entry name" value="ALCOHOL DEHYDROGENASE 4"/>
    <property type="match status" value="1"/>
</dbReference>
<dbReference type="Pfam" id="PF00465">
    <property type="entry name" value="Fe-ADH"/>
    <property type="match status" value="1"/>
</dbReference>
<name>A0A7C8LI97_9FIRM</name>
<dbReference type="GO" id="GO:0017000">
    <property type="term" value="P:antibiotic biosynthetic process"/>
    <property type="evidence" value="ECO:0007669"/>
    <property type="project" value="InterPro"/>
</dbReference>
<dbReference type="EMBL" id="WSLF01000004">
    <property type="protein sequence ID" value="KAE9634978.1"/>
    <property type="molecule type" value="Genomic_DNA"/>
</dbReference>
<evidence type="ECO:0000259" key="4">
    <source>
        <dbReference type="Pfam" id="PF00465"/>
    </source>
</evidence>
<dbReference type="InterPro" id="IPR056798">
    <property type="entry name" value="ADH_Fe_C"/>
</dbReference>
<sequence>MSVYFNPVKVYFGEGQIDCLSKVLDSLDEKPSKILLLTGKKSLKSSGKLDSILKDLSSKEVVIYNDITSNPDITDLLSAKIKTDFFQYDSILAIGGGSVIDMAKALSAIKNMSFKNVEELRRAIADQEYLRHTMVPLIAVPTTSGTGSEVTSWATIWDQEEKLKYSIESRFLYPKAAIIDPQLTIKLPLKITVSTALDALCHATESYWAKKSNEITRMYALEAIRHITQNLEKLIEDLEDITLRKKLAYASLYAGLAFSNTKTTACHAISYPLTLIYDIEHGIAASMTLGPMLKLNQNYLVESQKLIEAFGVKEIEDVDLFIKSIYEKVGLPRSLEGYGVSKKDIEIIVSNSYTPGRMDNNPRDITKEMLRELLFSIY</sequence>
<evidence type="ECO:0000313" key="6">
    <source>
        <dbReference type="EMBL" id="KAE9634978.1"/>
    </source>
</evidence>
<feature type="domain" description="Alcohol dehydrogenase iron-type/glycerol dehydrogenase GldA" evidence="4">
    <location>
        <begin position="7"/>
        <end position="181"/>
    </location>
</feature>
<dbReference type="PROSITE" id="PS00913">
    <property type="entry name" value="ADH_IRON_1"/>
    <property type="match status" value="1"/>
</dbReference>
<proteinExistence type="inferred from homology"/>
<dbReference type="Gene3D" id="1.20.1090.10">
    <property type="entry name" value="Dehydroquinate synthase-like - alpha domain"/>
    <property type="match status" value="1"/>
</dbReference>
<protein>
    <submittedName>
        <fullName evidence="6">Iron-containing alcohol dehydrogenase</fullName>
    </submittedName>
</protein>